<evidence type="ECO:0000313" key="3">
    <source>
        <dbReference type="EMBL" id="SUA68596.1"/>
    </source>
</evidence>
<proteinExistence type="predicted"/>
<accession>A0A378XXV8</accession>
<keyword evidence="1" id="KW-0175">Coiled coil</keyword>
<evidence type="ECO:0000256" key="2">
    <source>
        <dbReference type="SAM" id="SignalP"/>
    </source>
</evidence>
<dbReference type="RefSeq" id="WP_019686815.1">
    <property type="nucleotide sequence ID" value="NZ_CP036496.1"/>
</dbReference>
<keyword evidence="2" id="KW-0732">Signal</keyword>
<feature type="signal peptide" evidence="2">
    <location>
        <begin position="1"/>
        <end position="21"/>
    </location>
</feature>
<evidence type="ECO:0000256" key="1">
    <source>
        <dbReference type="SAM" id="Coils"/>
    </source>
</evidence>
<reference evidence="3 4" key="1">
    <citation type="submission" date="2018-06" db="EMBL/GenBank/DDBJ databases">
        <authorList>
            <consortium name="Pathogen Informatics"/>
            <person name="Doyle S."/>
        </authorList>
    </citation>
    <scope>NUCLEOTIDE SEQUENCE [LARGE SCALE GENOMIC DNA]</scope>
    <source>
        <strain evidence="3 4">NCTC10343</strain>
    </source>
</reference>
<protein>
    <submittedName>
        <fullName evidence="3">Uncharacterized protein</fullName>
    </submittedName>
</protein>
<dbReference type="Proteomes" id="UP000254400">
    <property type="component" value="Unassembled WGS sequence"/>
</dbReference>
<name>A0A378XXV8_PAEPO</name>
<sequence length="181" mass="20252">MKKAILLLLMFVVLIPSQVLAATSTKAMSTSEIEKLYFENYKDRVKEIKAAQKKLNAVLGAEVRELTQRLNQASARYKNEVKNKSSKAVIAQAKADCDKLKKQLSVAKVELSKSIKNYKRESDQILKDVAKQKANLIKFIKNHTAGKDKLTESQFSKQVNGEIMSIDNSFTGALKTLTEAE</sequence>
<feature type="chain" id="PRO_5016854393" evidence="2">
    <location>
        <begin position="22"/>
        <end position="181"/>
    </location>
</feature>
<dbReference type="AlphaFoldDB" id="A0A378XXV8"/>
<evidence type="ECO:0000313" key="4">
    <source>
        <dbReference type="Proteomes" id="UP000254400"/>
    </source>
</evidence>
<feature type="coiled-coil region" evidence="1">
    <location>
        <begin position="56"/>
        <end position="135"/>
    </location>
</feature>
<dbReference type="GeneID" id="93350548"/>
<organism evidence="3 4">
    <name type="scientific">Paenibacillus polymyxa</name>
    <name type="common">Bacillus polymyxa</name>
    <dbReference type="NCBI Taxonomy" id="1406"/>
    <lineage>
        <taxon>Bacteria</taxon>
        <taxon>Bacillati</taxon>
        <taxon>Bacillota</taxon>
        <taxon>Bacilli</taxon>
        <taxon>Bacillales</taxon>
        <taxon>Paenibacillaceae</taxon>
        <taxon>Paenibacillus</taxon>
    </lineage>
</organism>
<dbReference type="EMBL" id="UGSC01000001">
    <property type="protein sequence ID" value="SUA68596.1"/>
    <property type="molecule type" value="Genomic_DNA"/>
</dbReference>
<gene>
    <name evidence="3" type="ORF">NCTC10343_01768</name>
</gene>